<feature type="transmembrane region" description="Helical" evidence="1">
    <location>
        <begin position="31"/>
        <end position="48"/>
    </location>
</feature>
<feature type="transmembrane region" description="Helical" evidence="1">
    <location>
        <begin position="145"/>
        <end position="161"/>
    </location>
</feature>
<proteinExistence type="predicted"/>
<evidence type="ECO:0000256" key="1">
    <source>
        <dbReference type="SAM" id="Phobius"/>
    </source>
</evidence>
<evidence type="ECO:0000313" key="2">
    <source>
        <dbReference type="EMBL" id="AIG62733.1"/>
    </source>
</evidence>
<feature type="transmembrane region" description="Helical" evidence="1">
    <location>
        <begin position="196"/>
        <end position="223"/>
    </location>
</feature>
<reference evidence="3" key="1">
    <citation type="journal article" date="2014" name="DNA Res.">
        <title>A complete view of the genetic diversity of the Escherichia coli O-antigen biosynthesis gene cluster.</title>
        <authorList>
            <person name="Iguchi A."/>
            <person name="Iyoda S."/>
            <person name="Kikuchi T."/>
            <person name="Ogura Y."/>
            <person name="Katsura K."/>
            <person name="Ohnishi M."/>
            <person name="Hayashi T."/>
            <person name="Thomson N.R."/>
        </authorList>
    </citation>
    <scope>NUCLEOTIDE SEQUENCE</scope>
    <source>
        <strain evidence="3">745-56</strain>
    </source>
</reference>
<feature type="transmembrane region" description="Helical" evidence="1">
    <location>
        <begin position="87"/>
        <end position="105"/>
    </location>
</feature>
<keyword evidence="1" id="KW-1133">Transmembrane helix</keyword>
<protein>
    <submittedName>
        <fullName evidence="3">O-antigen polymerase</fullName>
    </submittedName>
</protein>
<dbReference type="RefSeq" id="WP_033560997.1">
    <property type="nucleotide sequence ID" value="NZ_CAJGFJ010000004.1"/>
</dbReference>
<dbReference type="EMBL" id="AB812070">
    <property type="protein sequence ID" value="BAQ01878.1"/>
    <property type="molecule type" value="Genomic_DNA"/>
</dbReference>
<keyword evidence="1" id="KW-0472">Membrane</keyword>
<dbReference type="AlphaFoldDB" id="A0A0A8J7A3"/>
<accession>A0A0A8J7A3</accession>
<sequence>MRNILNSTIGIFIVFTIFFPLSPFVFSSGNAGALTTICSIIIIFLLLQQKINVTNNLYMLLFPVLLSFIISALYWQEIMLLNYPKYLIFSIIIVSLLQKNIVYIIGKYSTFVIVFALCCAVIGFIYAAIGGSAIYTITNPNGREFYFYLTTFTVTNYSGFIRPSAFFDEPGALSFYICFVVMLREILWPRKRALNFALLAFGIVTLSLAHIVFTILYIIYCLITKPTTKLIVGLVIILILSFVFLAVLPNKDVVFEYLISRSSSDTDGQGRSALLQAAIDTLQNAGVGLYIFGIDSNCLVNYDEACRYIYPRMGENILSPVVFGGLLTSWLFYFSYIYVGYKSLRKFIPNFIIFSFLLLYLQRPYIYLLSYSFMFMIALRLSIGFFDKEK</sequence>
<feature type="transmembrane region" description="Helical" evidence="1">
    <location>
        <begin position="173"/>
        <end position="190"/>
    </location>
</feature>
<organism evidence="3">
    <name type="scientific">Escherichia coli</name>
    <dbReference type="NCBI Taxonomy" id="562"/>
    <lineage>
        <taxon>Bacteria</taxon>
        <taxon>Pseudomonadati</taxon>
        <taxon>Pseudomonadota</taxon>
        <taxon>Gammaproteobacteria</taxon>
        <taxon>Enterobacterales</taxon>
        <taxon>Enterobacteriaceae</taxon>
        <taxon>Escherichia</taxon>
    </lineage>
</organism>
<feature type="transmembrane region" description="Helical" evidence="1">
    <location>
        <begin position="57"/>
        <end position="75"/>
    </location>
</feature>
<evidence type="ECO:0000313" key="3">
    <source>
        <dbReference type="EMBL" id="BAQ01878.1"/>
    </source>
</evidence>
<name>A0A0A8J7A3_ECOLX</name>
<feature type="transmembrane region" description="Helical" evidence="1">
    <location>
        <begin position="230"/>
        <end position="248"/>
    </location>
</feature>
<keyword evidence="1" id="KW-0812">Transmembrane</keyword>
<feature type="transmembrane region" description="Helical" evidence="1">
    <location>
        <begin position="317"/>
        <end position="339"/>
    </location>
</feature>
<feature type="transmembrane region" description="Helical" evidence="1">
    <location>
        <begin position="346"/>
        <end position="362"/>
    </location>
</feature>
<feature type="transmembrane region" description="Helical" evidence="1">
    <location>
        <begin position="7"/>
        <end position="25"/>
    </location>
</feature>
<feature type="transmembrane region" description="Helical" evidence="1">
    <location>
        <begin position="112"/>
        <end position="133"/>
    </location>
</feature>
<dbReference type="EMBL" id="KJ778797">
    <property type="protein sequence ID" value="AIG62733.1"/>
    <property type="molecule type" value="Genomic_DNA"/>
</dbReference>
<gene>
    <name evidence="3" type="primary">wzy</name>
</gene>
<reference evidence="2" key="2">
    <citation type="journal article" date="2016" name="PLoS ONE">
        <title>Comparison of O-Antigen Gene Clusters of All O-Serogroups of Escherichia coli and Proposal for Adopting a New Nomenclature for O-Typing.</title>
        <authorList>
            <person name="DebRoy C."/>
            <person name="Fratamico P.M."/>
            <person name="Yan X."/>
            <person name="Baranzoni G."/>
            <person name="Liu Y."/>
            <person name="Needleman D.S."/>
            <person name="Tebbs R."/>
            <person name="O'Connell C.D."/>
            <person name="Allred A."/>
            <person name="Swimley M."/>
            <person name="Mwangi M."/>
            <person name="Kapur V."/>
            <person name="Raygoza Garay J.A."/>
            <person name="Roberts E.L."/>
            <person name="Katani R."/>
        </authorList>
    </citation>
    <scope>NUCLEOTIDE SEQUENCE</scope>
    <source>
        <strain evidence="2">745-54</strain>
    </source>
</reference>